<feature type="domain" description="HTH araC/xylS-type" evidence="4">
    <location>
        <begin position="368"/>
        <end position="466"/>
    </location>
</feature>
<dbReference type="EMBL" id="CP003155">
    <property type="protein sequence ID" value="AEV29558.1"/>
    <property type="molecule type" value="Genomic_DNA"/>
</dbReference>
<dbReference type="eggNOG" id="COG2207">
    <property type="taxonomic scope" value="Bacteria"/>
</dbReference>
<proteinExistence type="predicted"/>
<evidence type="ECO:0000313" key="6">
    <source>
        <dbReference type="Proteomes" id="UP000005632"/>
    </source>
</evidence>
<dbReference type="AlphaFoldDB" id="G8QXJ5"/>
<evidence type="ECO:0000259" key="4">
    <source>
        <dbReference type="PROSITE" id="PS01124"/>
    </source>
</evidence>
<evidence type="ECO:0000313" key="5">
    <source>
        <dbReference type="EMBL" id="AEV29558.1"/>
    </source>
</evidence>
<dbReference type="PANTHER" id="PTHR43280:SF28">
    <property type="entry name" value="HTH-TYPE TRANSCRIPTIONAL ACTIVATOR RHAS"/>
    <property type="match status" value="1"/>
</dbReference>
<dbReference type="HOGENOM" id="CLU_572242_0_0_12"/>
<keyword evidence="3" id="KW-0804">Transcription</keyword>
<dbReference type="SMART" id="SM00342">
    <property type="entry name" value="HTH_ARAC"/>
    <property type="match status" value="1"/>
</dbReference>
<dbReference type="GO" id="GO:0043565">
    <property type="term" value="F:sequence-specific DNA binding"/>
    <property type="evidence" value="ECO:0007669"/>
    <property type="project" value="InterPro"/>
</dbReference>
<dbReference type="GO" id="GO:0003700">
    <property type="term" value="F:DNA-binding transcription factor activity"/>
    <property type="evidence" value="ECO:0007669"/>
    <property type="project" value="InterPro"/>
</dbReference>
<dbReference type="PANTHER" id="PTHR43280">
    <property type="entry name" value="ARAC-FAMILY TRANSCRIPTIONAL REGULATOR"/>
    <property type="match status" value="1"/>
</dbReference>
<protein>
    <submittedName>
        <fullName evidence="5">DNA-binding domain-containing protein, AraC-type</fullName>
    </submittedName>
</protein>
<dbReference type="Proteomes" id="UP000005632">
    <property type="component" value="Chromosome"/>
</dbReference>
<keyword evidence="6" id="KW-1185">Reference proteome</keyword>
<dbReference type="RefSeq" id="WP_014270401.1">
    <property type="nucleotide sequence ID" value="NC_016633.1"/>
</dbReference>
<evidence type="ECO:0000256" key="2">
    <source>
        <dbReference type="ARBA" id="ARBA00023125"/>
    </source>
</evidence>
<dbReference type="KEGG" id="sgp:SpiGrapes_1761"/>
<keyword evidence="1" id="KW-0805">Transcription regulation</keyword>
<name>G8QXJ5_SPHPG</name>
<reference evidence="5 6" key="1">
    <citation type="submission" date="2011-11" db="EMBL/GenBank/DDBJ databases">
        <title>Complete sequence of Spirochaeta sp. grapes.</title>
        <authorList>
            <consortium name="US DOE Joint Genome Institute"/>
            <person name="Lucas S."/>
            <person name="Han J."/>
            <person name="Lapidus A."/>
            <person name="Cheng J.-F."/>
            <person name="Goodwin L."/>
            <person name="Pitluck S."/>
            <person name="Peters L."/>
            <person name="Ovchinnikova G."/>
            <person name="Munk A.C."/>
            <person name="Detter J.C."/>
            <person name="Han C."/>
            <person name="Tapia R."/>
            <person name="Land M."/>
            <person name="Hauser L."/>
            <person name="Kyrpides N."/>
            <person name="Ivanova N."/>
            <person name="Pagani I."/>
            <person name="Ritalahtilisa K."/>
            <person name="Loeffler F."/>
            <person name="Woyke T."/>
        </authorList>
    </citation>
    <scope>NUCLEOTIDE SEQUENCE [LARGE SCALE GENOMIC DNA]</scope>
    <source>
        <strain evidence="6">ATCC BAA-1885 / DSM 22778 / Grapes</strain>
    </source>
</reference>
<organism evidence="5 6">
    <name type="scientific">Sphaerochaeta pleomorpha (strain ATCC BAA-1885 / DSM 22778 / Grapes)</name>
    <dbReference type="NCBI Taxonomy" id="158190"/>
    <lineage>
        <taxon>Bacteria</taxon>
        <taxon>Pseudomonadati</taxon>
        <taxon>Spirochaetota</taxon>
        <taxon>Spirochaetia</taxon>
        <taxon>Spirochaetales</taxon>
        <taxon>Sphaerochaetaceae</taxon>
        <taxon>Sphaerochaeta</taxon>
    </lineage>
</organism>
<dbReference type="InterPro" id="IPR018060">
    <property type="entry name" value="HTH_AraC"/>
</dbReference>
<dbReference type="Gene3D" id="1.10.10.60">
    <property type="entry name" value="Homeodomain-like"/>
    <property type="match status" value="2"/>
</dbReference>
<evidence type="ECO:0000256" key="1">
    <source>
        <dbReference type="ARBA" id="ARBA00023015"/>
    </source>
</evidence>
<dbReference type="eggNOG" id="COG0784">
    <property type="taxonomic scope" value="Bacteria"/>
</dbReference>
<gene>
    <name evidence="5" type="ordered locus">SpiGrapes_1761</name>
</gene>
<dbReference type="Pfam" id="PF12833">
    <property type="entry name" value="HTH_18"/>
    <property type="match status" value="1"/>
</dbReference>
<dbReference type="PROSITE" id="PS01124">
    <property type="entry name" value="HTH_ARAC_FAMILY_2"/>
    <property type="match status" value="1"/>
</dbReference>
<dbReference type="OrthoDB" id="6866685at2"/>
<accession>G8QXJ5</accession>
<keyword evidence="2 5" id="KW-0238">DNA-binding</keyword>
<sequence>MLQVLLVHKDLPVLETIRNLPIWQGSDFTLVATINDEQEALSFLHSHTLDILLSDSRLVVSLSQGIRESGHPLAILTLDTSEGILEQERLAMALFEARRRFVLEKGLKALEEEKLYRCIKDGGISRTEQTRMFSSENKQIGMALFHAASNCKEILSNLCKESILIETGPKDLLVLFSENFEWKDNPTGYLRYLLAKVGTNATVVWDGYLREPFDLQEKYHRLLKLSQYQPFFCEGCLITGADINQLPAMDLFQFSTELETMRTLAKGGNLTTFIAHLKDLYSCNLPQICDQNPLFHINSQIMGLFLQVVSEGNLNPLELFGTPYVPVEEVFNLSSTFEMCHWFERAFRKAQILLRENEYPVVQNEKVQHALRIMHRHYSSPLTLDTLASECKVHKVYLCRVFSRDVGMPCHEYLQKLRLRKSIPLLFIGKESNKEIALQVGFTSYDQFSKAFHREMGMSPHRYKELHKEDRGNLYRY</sequence>
<dbReference type="InterPro" id="IPR009057">
    <property type="entry name" value="Homeodomain-like_sf"/>
</dbReference>
<dbReference type="SUPFAM" id="SSF46689">
    <property type="entry name" value="Homeodomain-like"/>
    <property type="match status" value="2"/>
</dbReference>
<evidence type="ECO:0000256" key="3">
    <source>
        <dbReference type="ARBA" id="ARBA00023163"/>
    </source>
</evidence>
<dbReference type="STRING" id="158190.SpiGrapes_1761"/>